<dbReference type="EMBL" id="CAADRA010006359">
    <property type="protein sequence ID" value="VFT94630.1"/>
    <property type="molecule type" value="Genomic_DNA"/>
</dbReference>
<dbReference type="PANTHER" id="PTHR12975">
    <property type="entry name" value="TRANSPORT PROTEIN TRAPP"/>
    <property type="match status" value="1"/>
</dbReference>
<proteinExistence type="predicted"/>
<dbReference type="InterPro" id="IPR057651">
    <property type="entry name" value="Ig_TPPC8_C"/>
</dbReference>
<keyword evidence="4" id="KW-1185">Reference proteome</keyword>
<dbReference type="Proteomes" id="UP000332933">
    <property type="component" value="Unassembled WGS sequence"/>
</dbReference>
<gene>
    <name evidence="3" type="primary">Aste57867_17888</name>
    <name evidence="2" type="ORF">As57867_017827</name>
    <name evidence="3" type="ORF">ASTE57867_17888</name>
</gene>
<reference evidence="2" key="2">
    <citation type="submission" date="2019-06" db="EMBL/GenBank/DDBJ databases">
        <title>Genomics analysis of Aphanomyces spp. identifies a new class of oomycete effector associated with host adaptation.</title>
        <authorList>
            <person name="Gaulin E."/>
        </authorList>
    </citation>
    <scope>NUCLEOTIDE SEQUENCE</scope>
    <source>
        <strain evidence="2">CBS 578.67</strain>
    </source>
</reference>
<dbReference type="InterPro" id="IPR024420">
    <property type="entry name" value="TRAPP_III_complex_Trs85"/>
</dbReference>
<evidence type="ECO:0000313" key="2">
    <source>
        <dbReference type="EMBL" id="KAF0690736.1"/>
    </source>
</evidence>
<dbReference type="GO" id="GO:1990072">
    <property type="term" value="C:TRAPPIII protein complex"/>
    <property type="evidence" value="ECO:0007669"/>
    <property type="project" value="TreeGrafter"/>
</dbReference>
<evidence type="ECO:0000313" key="3">
    <source>
        <dbReference type="EMBL" id="VFT94630.1"/>
    </source>
</evidence>
<dbReference type="PANTHER" id="PTHR12975:SF6">
    <property type="entry name" value="TRAFFICKING PROTEIN PARTICLE COMPLEX SUBUNIT 8"/>
    <property type="match status" value="1"/>
</dbReference>
<feature type="domain" description="TPPC8 C-terminal Ig-like" evidence="1">
    <location>
        <begin position="1194"/>
        <end position="1284"/>
    </location>
</feature>
<reference evidence="3 4" key="1">
    <citation type="submission" date="2019-03" db="EMBL/GenBank/DDBJ databases">
        <authorList>
            <person name="Gaulin E."/>
            <person name="Dumas B."/>
        </authorList>
    </citation>
    <scope>NUCLEOTIDE SEQUENCE [LARGE SCALE GENOMIC DNA]</scope>
    <source>
        <strain evidence="3">CBS 568.67</strain>
    </source>
</reference>
<evidence type="ECO:0000259" key="1">
    <source>
        <dbReference type="Pfam" id="PF24542"/>
    </source>
</evidence>
<dbReference type="OrthoDB" id="437922at2759"/>
<evidence type="ECO:0000313" key="4">
    <source>
        <dbReference type="Proteomes" id="UP000332933"/>
    </source>
</evidence>
<protein>
    <submittedName>
        <fullName evidence="3">Aste57867_17888 protein</fullName>
    </submittedName>
</protein>
<dbReference type="EMBL" id="VJMH01006338">
    <property type="protein sequence ID" value="KAF0690736.1"/>
    <property type="molecule type" value="Genomic_DNA"/>
</dbReference>
<dbReference type="Pfam" id="PF24542">
    <property type="entry name" value="Ig_TPPC8_C"/>
    <property type="match status" value="1"/>
</dbReference>
<sequence length="1307" mass="147126">MESTSWIHTAHASVILLNTTKEAERICKKNGGLSVEQLLNAFGVFSNADTPVRTINGHITLPELRLRFLSTSNFKIIAPELSAAKVNQVISSSAENLLSPTSPDKIPQAVPTVETEDDIPSFMDSICTSASEPMPWYPAFKHEIIESFQCEETSMMYQPHAMLLVVSSTEGDPRHAFQQLGLPQNLPMVFQDGLFDMNLPKYHVILHDTCETRNTSIDPDAIYRNLSLAPNSGGVARINSTSTPIYEDLWSSHPYVRDLPKLDLNQPFGCYLSEDDRLALRTLIWDFGVKFVLPAMESKLFSLNETVAAVRKGVRNALKAWWRKPKDTSSKSTTYLYRYDSIESNMRQLADIAFLIRDYELAYNMYRLVRDDYKNDKAMLHCAHANEAIALCLFMMNGSVSDIHNALETVVSIYARLQVSSPQTSLVRHSTRASIISSEIYSSLYRRFPQSELMDSASSSLMRGSSATDSIHPNFAICAAVLLERAAFCDILARSTKFRKFGFRMVMAGHVYSTMGYAPHAARCYASARAIYANTRWYQVDDHITGTLARQLYGLNLPQQAIVLFLTRIGSGRHSKSQQMTLLTEFYDMVSECLQENNMVFMADFQVVGHDNNMKVLLVKSLAIPAIHDSSVVVFAHENASEFTMHVDMNDAHWKQLEFALLKEERIEELAKISLNWLELSNSSISSLHLPQRSKKKNLRPRTFILGETVYVEFQMKNHLACEVELKQLHLYGMYGTEIFPSRSTCVSVEHQDVTLAPYAEIMVRLSLRPKQVGQVQITGVRWALNSCVHGEHSFQLPGVLLQDSLKNRATRARAPDLSTTCDIQPAMPWLGVSVYQDGKEIPSPLVCLEGEVVVLELLLVNRGIASMDNLTIVCTNWQFVIEHTNQTIGCSGVVKILSDFTLQPGEHKSFRIFCRSLHVGPQNVRFLFRYGKAGSTCQRLVTLSLGVETLKSLQVTHAIHPSYDNIGEYILALTVHNGRKDGTKEATPTMSLLKVIAWSPYWSIENMLPCPIPSSCRPGSTLQWQETCTSYFRITQRTGDDSKNSVTLVDEQPVEYPFVEFLCLDQAKALTIDEKKKVLENGVGSDKNKLLRSIQSVRRENKNQTSSVNNYRHAGFKPTSEEALMQPEVEMHLVLQWAGTGAVVNSQQKKRCFGQSNLLNIQIRTPYLATSNTFPLTMALSYPDVVSLREKQQVPVTLHLRNDAAPLSPSISFTIEMLAPDEEHPSVRSSNTGPCLATPRVFWSGYTRQTYWNLKPNSGMNLSLTASFVSPGIYDMNRFRFVVTQNENKKPLTVFFPVEYLIQVLK</sequence>
<accession>A0A485L903</accession>
<organism evidence="3 4">
    <name type="scientific">Aphanomyces stellatus</name>
    <dbReference type="NCBI Taxonomy" id="120398"/>
    <lineage>
        <taxon>Eukaryota</taxon>
        <taxon>Sar</taxon>
        <taxon>Stramenopiles</taxon>
        <taxon>Oomycota</taxon>
        <taxon>Saprolegniomycetes</taxon>
        <taxon>Saprolegniales</taxon>
        <taxon>Verrucalvaceae</taxon>
        <taxon>Aphanomyces</taxon>
    </lineage>
</organism>
<dbReference type="Pfam" id="PF12739">
    <property type="entry name" value="TRAPPC-Trs85"/>
    <property type="match status" value="1"/>
</dbReference>
<name>A0A485L903_9STRA</name>